<gene>
    <name evidence="2" type="ordered locus">Desal_1084</name>
</gene>
<evidence type="ECO:0008006" key="4">
    <source>
        <dbReference type="Google" id="ProtNLM"/>
    </source>
</evidence>
<sequence>MLFSKYIPSSGVKNKIALCVALLVIAGYFFIPYKEIRLERIRAFGENKAIGIVIEKNSRISEHNLNETEKERQTVRYRFIDPSGLPRERTAAVQSTFWRRISLGDSVIVYYAKASPQVSRIEHEQENAVVRLLAKFSRGNTH</sequence>
<dbReference type="HOGENOM" id="CLU_1812632_0_0_7"/>
<proteinExistence type="predicted"/>
<evidence type="ECO:0000313" key="3">
    <source>
        <dbReference type="Proteomes" id="UP000002601"/>
    </source>
</evidence>
<keyword evidence="1" id="KW-0812">Transmembrane</keyword>
<keyword evidence="1" id="KW-1133">Transmembrane helix</keyword>
<dbReference type="RefSeq" id="WP_015850967.1">
    <property type="nucleotide sequence ID" value="NC_012881.1"/>
</dbReference>
<dbReference type="STRING" id="526222.Desal_1084"/>
<keyword evidence="1" id="KW-0472">Membrane</keyword>
<evidence type="ECO:0000313" key="2">
    <source>
        <dbReference type="EMBL" id="ACS79148.1"/>
    </source>
</evidence>
<dbReference type="eggNOG" id="ENOG50318AV">
    <property type="taxonomic scope" value="Bacteria"/>
</dbReference>
<protein>
    <recommendedName>
        <fullName evidence="4">DUF3592 domain-containing protein</fullName>
    </recommendedName>
</protein>
<evidence type="ECO:0000256" key="1">
    <source>
        <dbReference type="SAM" id="Phobius"/>
    </source>
</evidence>
<dbReference type="KEGG" id="dsa:Desal_1084"/>
<dbReference type="AlphaFoldDB" id="C6C0L4"/>
<dbReference type="Proteomes" id="UP000002601">
    <property type="component" value="Chromosome"/>
</dbReference>
<name>C6C0L4_MARSD</name>
<dbReference type="EMBL" id="CP001649">
    <property type="protein sequence ID" value="ACS79148.1"/>
    <property type="molecule type" value="Genomic_DNA"/>
</dbReference>
<accession>C6C0L4</accession>
<keyword evidence="3" id="KW-1185">Reference proteome</keyword>
<dbReference type="OrthoDB" id="5457726at2"/>
<feature type="transmembrane region" description="Helical" evidence="1">
    <location>
        <begin position="12"/>
        <end position="31"/>
    </location>
</feature>
<organism evidence="2 3">
    <name type="scientific">Maridesulfovibrio salexigens (strain ATCC 14822 / DSM 2638 / NCIMB 8403 / VKM B-1763)</name>
    <name type="common">Desulfovibrio salexigens</name>
    <dbReference type="NCBI Taxonomy" id="526222"/>
    <lineage>
        <taxon>Bacteria</taxon>
        <taxon>Pseudomonadati</taxon>
        <taxon>Thermodesulfobacteriota</taxon>
        <taxon>Desulfovibrionia</taxon>
        <taxon>Desulfovibrionales</taxon>
        <taxon>Desulfovibrionaceae</taxon>
        <taxon>Maridesulfovibrio</taxon>
    </lineage>
</organism>
<reference evidence="2 3" key="1">
    <citation type="submission" date="2009-06" db="EMBL/GenBank/DDBJ databases">
        <title>Complete sequence of Desulfovibrio salexigens DSM 2638.</title>
        <authorList>
            <consortium name="US DOE Joint Genome Institute"/>
            <person name="Lucas S."/>
            <person name="Copeland A."/>
            <person name="Lapidus A."/>
            <person name="Glavina del Rio T."/>
            <person name="Tice H."/>
            <person name="Bruce D."/>
            <person name="Goodwin L."/>
            <person name="Pitluck S."/>
            <person name="Munk A.C."/>
            <person name="Brettin T."/>
            <person name="Detter J.C."/>
            <person name="Han C."/>
            <person name="Tapia R."/>
            <person name="Larimer F."/>
            <person name="Land M."/>
            <person name="Hauser L."/>
            <person name="Kyrpides N."/>
            <person name="Anderson I."/>
            <person name="Wall J.D."/>
            <person name="Arkin A.P."/>
            <person name="Dehal P."/>
            <person name="Chivian D."/>
            <person name="Giles B."/>
            <person name="Hazen T.C."/>
        </authorList>
    </citation>
    <scope>NUCLEOTIDE SEQUENCE [LARGE SCALE GENOMIC DNA]</scope>
    <source>
        <strain evidence="3">ATCC 14822 / DSM 2638 / NCIMB 8403 / VKM B-1763</strain>
    </source>
</reference>